<evidence type="ECO:0000313" key="2">
    <source>
        <dbReference type="Proteomes" id="UP000029736"/>
    </source>
</evidence>
<reference evidence="1 2" key="1">
    <citation type="journal article" date="2014" name="Int. J. Syst. Evol. Microbiol.">
        <title>Phaeodactylibacter xiamenensis gen. nov., sp. nov., a member of the family Saprospiraceae isolated from the marine alga Phaeodactylum tricornutum.</title>
        <authorList>
            <person name="Chen Z.Jr."/>
            <person name="Lei X."/>
            <person name="Lai Q."/>
            <person name="Li Y."/>
            <person name="Zhang B."/>
            <person name="Zhang J."/>
            <person name="Zhang H."/>
            <person name="Yang L."/>
            <person name="Zheng W."/>
            <person name="Tian Y."/>
            <person name="Yu Z."/>
            <person name="Xu H.Jr."/>
            <person name="Zheng T."/>
        </authorList>
    </citation>
    <scope>NUCLEOTIDE SEQUENCE [LARGE SCALE GENOMIC DNA]</scope>
    <source>
        <strain evidence="1 2">KD52</strain>
    </source>
</reference>
<proteinExistence type="predicted"/>
<dbReference type="Proteomes" id="UP000029736">
    <property type="component" value="Unassembled WGS sequence"/>
</dbReference>
<gene>
    <name evidence="1" type="ORF">IX84_17165</name>
</gene>
<sequence length="79" mass="9129">MKALNPEGAPLTNLQLELVKLFAQEVPEEDLRNIKQLIANYFAEKAMDMADQVWEAKGWTDEDAQRMLNTKMRAPHRSE</sequence>
<dbReference type="STRING" id="1524460.IX84_17165"/>
<evidence type="ECO:0000313" key="1">
    <source>
        <dbReference type="EMBL" id="KGE87351.1"/>
    </source>
</evidence>
<dbReference type="OrthoDB" id="1495366at2"/>
<dbReference type="AlphaFoldDB" id="A0A098S5Q3"/>
<comment type="caution">
    <text evidence="1">The sequence shown here is derived from an EMBL/GenBank/DDBJ whole genome shotgun (WGS) entry which is preliminary data.</text>
</comment>
<protein>
    <submittedName>
        <fullName evidence="1">Uncharacterized protein</fullName>
    </submittedName>
</protein>
<keyword evidence="2" id="KW-1185">Reference proteome</keyword>
<name>A0A098S5Q3_9BACT</name>
<accession>A0A098S5Q3</accession>
<dbReference type="EMBL" id="JPOS01000038">
    <property type="protein sequence ID" value="KGE87351.1"/>
    <property type="molecule type" value="Genomic_DNA"/>
</dbReference>
<dbReference type="RefSeq" id="WP_044223100.1">
    <property type="nucleotide sequence ID" value="NZ_JBKAGJ010000009.1"/>
</dbReference>
<organism evidence="1 2">
    <name type="scientific">Phaeodactylibacter xiamenensis</name>
    <dbReference type="NCBI Taxonomy" id="1524460"/>
    <lineage>
        <taxon>Bacteria</taxon>
        <taxon>Pseudomonadati</taxon>
        <taxon>Bacteroidota</taxon>
        <taxon>Saprospiria</taxon>
        <taxon>Saprospirales</taxon>
        <taxon>Haliscomenobacteraceae</taxon>
        <taxon>Phaeodactylibacter</taxon>
    </lineage>
</organism>